<name>A0A7J6U5N7_PEROL</name>
<evidence type="ECO:0000313" key="2">
    <source>
        <dbReference type="EMBL" id="KAF4717304.1"/>
    </source>
</evidence>
<feature type="compositionally biased region" description="Basic residues" evidence="1">
    <location>
        <begin position="31"/>
        <end position="57"/>
    </location>
</feature>
<protein>
    <submittedName>
        <fullName evidence="3">Uncharacterized protein</fullName>
    </submittedName>
</protein>
<evidence type="ECO:0000313" key="5">
    <source>
        <dbReference type="Proteomes" id="UP000574390"/>
    </source>
</evidence>
<feature type="compositionally biased region" description="Low complexity" evidence="1">
    <location>
        <begin position="116"/>
        <end position="125"/>
    </location>
</feature>
<feature type="compositionally biased region" description="Low complexity" evidence="1">
    <location>
        <begin position="21"/>
        <end position="30"/>
    </location>
</feature>
<feature type="non-terminal residue" evidence="3">
    <location>
        <position position="1"/>
    </location>
</feature>
<evidence type="ECO:0000313" key="3">
    <source>
        <dbReference type="EMBL" id="KAF4752067.1"/>
    </source>
</evidence>
<evidence type="ECO:0000313" key="4">
    <source>
        <dbReference type="Proteomes" id="UP000553632"/>
    </source>
</evidence>
<comment type="caution">
    <text evidence="3">The sequence shown here is derived from an EMBL/GenBank/DDBJ whole genome shotgun (WGS) entry which is preliminary data.</text>
</comment>
<dbReference type="AlphaFoldDB" id="A0A7J6U5N7"/>
<dbReference type="EMBL" id="JABANM010002742">
    <property type="protein sequence ID" value="KAF4752067.1"/>
    <property type="molecule type" value="Genomic_DNA"/>
</dbReference>
<organism evidence="3 5">
    <name type="scientific">Perkinsus olseni</name>
    <name type="common">Perkinsus atlanticus</name>
    <dbReference type="NCBI Taxonomy" id="32597"/>
    <lineage>
        <taxon>Eukaryota</taxon>
        <taxon>Sar</taxon>
        <taxon>Alveolata</taxon>
        <taxon>Perkinsozoa</taxon>
        <taxon>Perkinsea</taxon>
        <taxon>Perkinsida</taxon>
        <taxon>Perkinsidae</taxon>
        <taxon>Perkinsus</taxon>
    </lineage>
</organism>
<feature type="non-terminal residue" evidence="3">
    <location>
        <position position="125"/>
    </location>
</feature>
<dbReference type="Proteomes" id="UP000553632">
    <property type="component" value="Unassembled WGS sequence"/>
</dbReference>
<reference evidence="4 5" key="1">
    <citation type="submission" date="2020-04" db="EMBL/GenBank/DDBJ databases">
        <title>Perkinsus olseni comparative genomics.</title>
        <authorList>
            <person name="Bogema D.R."/>
        </authorList>
    </citation>
    <scope>NUCLEOTIDE SEQUENCE [LARGE SCALE GENOMIC DNA]</scope>
    <source>
        <strain evidence="3">ATCC PRA-205</strain>
        <strain evidence="2 4">ATCC PRA-207</strain>
    </source>
</reference>
<feature type="region of interest" description="Disordered" evidence="1">
    <location>
        <begin position="1"/>
        <end position="125"/>
    </location>
</feature>
<evidence type="ECO:0000256" key="1">
    <source>
        <dbReference type="SAM" id="MobiDB-lite"/>
    </source>
</evidence>
<feature type="compositionally biased region" description="Acidic residues" evidence="1">
    <location>
        <begin position="84"/>
        <end position="96"/>
    </location>
</feature>
<sequence length="125" mass="13198">ALEPVPTLSLPGVAGRSRQQSSKISASRGKSSTRRRSHSARGGSRKSRSSARTRRTPRPTEDPSDHVNPTAAGDTANTLPQPPSDEDLEWDVDGFDQADGPHHYNNFTQALPVQGASSAADAVAA</sequence>
<accession>A0A7J6U5N7</accession>
<dbReference type="Proteomes" id="UP000574390">
    <property type="component" value="Unassembled WGS sequence"/>
</dbReference>
<dbReference type="EMBL" id="JABANO010027166">
    <property type="protein sequence ID" value="KAF4717304.1"/>
    <property type="molecule type" value="Genomic_DNA"/>
</dbReference>
<keyword evidence="4" id="KW-1185">Reference proteome</keyword>
<gene>
    <name evidence="3" type="ORF">FOZ62_021354</name>
    <name evidence="2" type="ORF">FOZ63_023514</name>
</gene>
<proteinExistence type="predicted"/>